<reference evidence="2" key="1">
    <citation type="journal article" date="2023" name="Front. Plant Sci.">
        <title>Chromosomal-level genome assembly of Melastoma candidum provides insights into trichome evolution.</title>
        <authorList>
            <person name="Zhong Y."/>
            <person name="Wu W."/>
            <person name="Sun C."/>
            <person name="Zou P."/>
            <person name="Liu Y."/>
            <person name="Dai S."/>
            <person name="Zhou R."/>
        </authorList>
    </citation>
    <scope>NUCLEOTIDE SEQUENCE [LARGE SCALE GENOMIC DNA]</scope>
</reference>
<comment type="caution">
    <text evidence="1">The sequence shown here is derived from an EMBL/GenBank/DDBJ whole genome shotgun (WGS) entry which is preliminary data.</text>
</comment>
<sequence>MNDKDVSKQIQQMVPFTSPKAEEKANEISVATEEECNIEKIHLVEAEKKKIRPEGEQQEKQTQLSLKEHVMVLQSREDDFRLVGAAGASSLPLIYSLDHARNRLANVAKVAKKDEGSTNLEQMYIDNQIAKLMVEQSRSQDYKIKNGATNGVVILVGFLHEQAKKLLERKIYPIRITDGYGLVSGITIGSPWKQDTTKIAFRAVSTVADLEKKDVNMPKKIEEAEISMSTSLFELPKPMTRHEVEIDRVEKFQTSRQQEQKYFNDMVQKCKNVGTTFVIYQWGCGDEANVLLIHEHLPVAHWIGNVELKLTTITIGGRIVPRSHELTPDKHGKAGLVRDESIGTTKDQMMHVEHRAISRVVSIFIRGGNKMMIKETKCNIHDALCIARNLVHNKSMVYGGSSARITNSVAVEDVDRYPRVEQFVIGKFTDALDSIPMTLTTSDDSVSIDVVGVMQIRRKEHDMMMSNGSINVVVFGGGRKVILVTYPGNLCICHIDATMHELGAKVMASDVSVVGVVDLADQIVEVIDHFELKEVLCLRINSTPPWTERLFNKNCVLKSVSFPFEYIRGNDYIYAMTFQIEDAFLNIDRGRQMTAPTIKHVLLEVVGLGCEDALIFLLNYAWLNIFETFLRFIIAVMEAIEGMWVALRPVMVLNCCLQGLFYLARKHRFPNVTLEDKGGFMGETGCSYMEADAVCQQ</sequence>
<evidence type="ECO:0000313" key="2">
    <source>
        <dbReference type="Proteomes" id="UP001057402"/>
    </source>
</evidence>
<name>A0ACB9SFF2_9MYRT</name>
<accession>A0ACB9SFF2</accession>
<gene>
    <name evidence="1" type="ORF">MLD38_000566</name>
</gene>
<evidence type="ECO:0000313" key="1">
    <source>
        <dbReference type="EMBL" id="KAI4388218.1"/>
    </source>
</evidence>
<dbReference type="Proteomes" id="UP001057402">
    <property type="component" value="Chromosome 1"/>
</dbReference>
<keyword evidence="2" id="KW-1185">Reference proteome</keyword>
<dbReference type="EMBL" id="CM042880">
    <property type="protein sequence ID" value="KAI4388218.1"/>
    <property type="molecule type" value="Genomic_DNA"/>
</dbReference>
<proteinExistence type="predicted"/>
<protein>
    <submittedName>
        <fullName evidence="1">Uncharacterized protein</fullName>
    </submittedName>
</protein>
<organism evidence="1 2">
    <name type="scientific">Melastoma candidum</name>
    <dbReference type="NCBI Taxonomy" id="119954"/>
    <lineage>
        <taxon>Eukaryota</taxon>
        <taxon>Viridiplantae</taxon>
        <taxon>Streptophyta</taxon>
        <taxon>Embryophyta</taxon>
        <taxon>Tracheophyta</taxon>
        <taxon>Spermatophyta</taxon>
        <taxon>Magnoliopsida</taxon>
        <taxon>eudicotyledons</taxon>
        <taxon>Gunneridae</taxon>
        <taxon>Pentapetalae</taxon>
        <taxon>rosids</taxon>
        <taxon>malvids</taxon>
        <taxon>Myrtales</taxon>
        <taxon>Melastomataceae</taxon>
        <taxon>Melastomatoideae</taxon>
        <taxon>Melastomateae</taxon>
        <taxon>Melastoma</taxon>
    </lineage>
</organism>